<sequence>MKTSILKLTILLLALLAAAGCRGSGPGGDETRPTPISEAPPAEGGGSADEGGGVGQSIPLRLWLPQDETAHAALQAAADAYTAANPGVAVTIETIDPAAYDQTVRDALGAGTAADVVALSPAAVCGLVGQLAAAPEGIVAAAGAIDPATLAPFQCNGVLYGLPIAAAPGGLTVKATAAAPGVAWDFVRFVATN</sequence>
<comment type="similarity">
    <text evidence="1">Belongs to the bacterial solute-binding protein 1 family.</text>
</comment>
<evidence type="ECO:0000256" key="5">
    <source>
        <dbReference type="SAM" id="SignalP"/>
    </source>
</evidence>
<evidence type="ECO:0000313" key="7">
    <source>
        <dbReference type="Proteomes" id="UP000215027"/>
    </source>
</evidence>
<dbReference type="Gene3D" id="3.40.190.10">
    <property type="entry name" value="Periplasmic binding protein-like II"/>
    <property type="match status" value="1"/>
</dbReference>
<dbReference type="GO" id="GO:1901982">
    <property type="term" value="F:maltose binding"/>
    <property type="evidence" value="ECO:0007669"/>
    <property type="project" value="TreeGrafter"/>
</dbReference>
<evidence type="ECO:0000256" key="2">
    <source>
        <dbReference type="ARBA" id="ARBA00022448"/>
    </source>
</evidence>
<dbReference type="GO" id="GO:0015768">
    <property type="term" value="P:maltose transport"/>
    <property type="evidence" value="ECO:0007669"/>
    <property type="project" value="TreeGrafter"/>
</dbReference>
<dbReference type="PANTHER" id="PTHR30061">
    <property type="entry name" value="MALTOSE-BINDING PERIPLASMIC PROTEIN"/>
    <property type="match status" value="1"/>
</dbReference>
<reference evidence="6" key="1">
    <citation type="submission" date="2016-01" db="EMBL/GenBank/DDBJ databases">
        <authorList>
            <person name="Mcilroy J.S."/>
            <person name="Karst M S."/>
            <person name="Albertsen M."/>
        </authorList>
    </citation>
    <scope>NUCLEOTIDE SEQUENCE</scope>
    <source>
        <strain evidence="6">Cfx-K</strain>
    </source>
</reference>
<keyword evidence="3 5" id="KW-0732">Signal</keyword>
<keyword evidence="7" id="KW-1185">Reference proteome</keyword>
<keyword evidence="2" id="KW-0813">Transport</keyword>
<dbReference type="InterPro" id="IPR006059">
    <property type="entry name" value="SBP"/>
</dbReference>
<accession>A0A160T5Y7</accession>
<gene>
    <name evidence="6" type="ORF">CFX0092_B0182</name>
</gene>
<dbReference type="KEGG" id="pbf:CFX0092_B0182"/>
<evidence type="ECO:0000313" key="6">
    <source>
        <dbReference type="EMBL" id="CUS05716.1"/>
    </source>
</evidence>
<dbReference type="AlphaFoldDB" id="A0A160T5Y7"/>
<proteinExistence type="inferred from homology"/>
<dbReference type="GO" id="GO:0042956">
    <property type="term" value="P:maltodextrin transmembrane transport"/>
    <property type="evidence" value="ECO:0007669"/>
    <property type="project" value="TreeGrafter"/>
</dbReference>
<dbReference type="GO" id="GO:0055052">
    <property type="term" value="C:ATP-binding cassette (ABC) transporter complex, substrate-binding subunit-containing"/>
    <property type="evidence" value="ECO:0007669"/>
    <property type="project" value="TreeGrafter"/>
</dbReference>
<evidence type="ECO:0000256" key="1">
    <source>
        <dbReference type="ARBA" id="ARBA00008520"/>
    </source>
</evidence>
<dbReference type="Proteomes" id="UP000215027">
    <property type="component" value="Chromosome II"/>
</dbReference>
<dbReference type="EMBL" id="LN890656">
    <property type="protein sequence ID" value="CUS05716.1"/>
    <property type="molecule type" value="Genomic_DNA"/>
</dbReference>
<dbReference type="SUPFAM" id="SSF53850">
    <property type="entry name" value="Periplasmic binding protein-like II"/>
    <property type="match status" value="1"/>
</dbReference>
<dbReference type="PROSITE" id="PS51257">
    <property type="entry name" value="PROKAR_LIPOPROTEIN"/>
    <property type="match status" value="1"/>
</dbReference>
<dbReference type="PANTHER" id="PTHR30061:SF50">
    <property type="entry name" value="MALTOSE_MALTODEXTRIN-BINDING PERIPLASMIC PROTEIN"/>
    <property type="match status" value="1"/>
</dbReference>
<evidence type="ECO:0000256" key="3">
    <source>
        <dbReference type="ARBA" id="ARBA00022729"/>
    </source>
</evidence>
<protein>
    <recommendedName>
        <fullName evidence="8">Extracellular solute-binding protein</fullName>
    </recommendedName>
</protein>
<feature type="chain" id="PRO_5007820136" description="Extracellular solute-binding protein" evidence="5">
    <location>
        <begin position="20"/>
        <end position="193"/>
    </location>
</feature>
<feature type="signal peptide" evidence="5">
    <location>
        <begin position="1"/>
        <end position="19"/>
    </location>
</feature>
<organism evidence="6 7">
    <name type="scientific">Candidatus Promineifilum breve</name>
    <dbReference type="NCBI Taxonomy" id="1806508"/>
    <lineage>
        <taxon>Bacteria</taxon>
        <taxon>Bacillati</taxon>
        <taxon>Chloroflexota</taxon>
        <taxon>Ardenticatenia</taxon>
        <taxon>Candidatus Promineifilales</taxon>
        <taxon>Candidatus Promineifilaceae</taxon>
        <taxon>Candidatus Promineifilum</taxon>
    </lineage>
</organism>
<evidence type="ECO:0008006" key="8">
    <source>
        <dbReference type="Google" id="ProtNLM"/>
    </source>
</evidence>
<dbReference type="Pfam" id="PF13416">
    <property type="entry name" value="SBP_bac_8"/>
    <property type="match status" value="1"/>
</dbReference>
<feature type="region of interest" description="Disordered" evidence="4">
    <location>
        <begin position="23"/>
        <end position="51"/>
    </location>
</feature>
<dbReference type="RefSeq" id="WP_095045090.1">
    <property type="nucleotide sequence ID" value="NZ_LN890656.1"/>
</dbReference>
<evidence type="ECO:0000256" key="4">
    <source>
        <dbReference type="SAM" id="MobiDB-lite"/>
    </source>
</evidence>
<name>A0A160T5Y7_9CHLR</name>